<evidence type="ECO:0000256" key="5">
    <source>
        <dbReference type="ARBA" id="ARBA00022692"/>
    </source>
</evidence>
<dbReference type="InterPro" id="IPR001133">
    <property type="entry name" value="NADH_UbQ_OxRdtase_chain4L/K"/>
</dbReference>
<dbReference type="GO" id="GO:0050136">
    <property type="term" value="F:NADH dehydrogenase (quinone) (non-electrogenic) activity"/>
    <property type="evidence" value="ECO:0007669"/>
    <property type="project" value="UniProtKB-UniRule"/>
</dbReference>
<dbReference type="NCBIfam" id="NF004320">
    <property type="entry name" value="PRK05715.1-2"/>
    <property type="match status" value="1"/>
</dbReference>
<sequence length="106" mass="11422">MNELISGIPVSYFLGLAGILFSIGVLGVLMRRNAVVIFMSVELILNSVNLVFVTFSKTLSNVSGEVVVFFVMAIAAAEAAVGLALVIAIFRHTKSSNVDELQTMKW</sequence>
<dbReference type="RefSeq" id="WP_135759550.1">
    <property type="nucleotide sequence ID" value="NZ_RQHW01000016.1"/>
</dbReference>
<keyword evidence="6 11" id="KW-0874">Quinone</keyword>
<feature type="transmembrane region" description="Helical" evidence="11">
    <location>
        <begin position="36"/>
        <end position="55"/>
    </location>
</feature>
<evidence type="ECO:0000256" key="1">
    <source>
        <dbReference type="ARBA" id="ARBA00002378"/>
    </source>
</evidence>
<accession>A0A4R9M0B9</accession>
<evidence type="ECO:0000256" key="2">
    <source>
        <dbReference type="ARBA" id="ARBA00004141"/>
    </source>
</evidence>
<keyword evidence="12" id="KW-0560">Oxidoreductase</keyword>
<organism evidence="12 13">
    <name type="scientific">Leptospira idonii</name>
    <dbReference type="NCBI Taxonomy" id="1193500"/>
    <lineage>
        <taxon>Bacteria</taxon>
        <taxon>Pseudomonadati</taxon>
        <taxon>Spirochaetota</taxon>
        <taxon>Spirochaetia</taxon>
        <taxon>Leptospirales</taxon>
        <taxon>Leptospiraceae</taxon>
        <taxon>Leptospira</taxon>
    </lineage>
</organism>
<protein>
    <recommendedName>
        <fullName evidence="11">NADH-quinone oxidoreductase subunit K</fullName>
        <ecNumber evidence="11">7.1.1.-</ecNumber>
    </recommendedName>
    <alternativeName>
        <fullName evidence="11">NADH dehydrogenase I subunit K</fullName>
    </alternativeName>
    <alternativeName>
        <fullName evidence="11">NDH-1 subunit K</fullName>
    </alternativeName>
</protein>
<keyword evidence="5 11" id="KW-0812">Transmembrane</keyword>
<feature type="transmembrane region" description="Helical" evidence="11">
    <location>
        <begin position="12"/>
        <end position="29"/>
    </location>
</feature>
<dbReference type="GO" id="GO:0042773">
    <property type="term" value="P:ATP synthesis coupled electron transport"/>
    <property type="evidence" value="ECO:0007669"/>
    <property type="project" value="InterPro"/>
</dbReference>
<dbReference type="HAMAP" id="MF_01456">
    <property type="entry name" value="NDH1_NuoK"/>
    <property type="match status" value="1"/>
</dbReference>
<comment type="subcellular location">
    <subcellularLocation>
        <location evidence="11">Cell membrane</location>
        <topology evidence="11">Multi-pass membrane protein</topology>
    </subcellularLocation>
    <subcellularLocation>
        <location evidence="2">Membrane</location>
        <topology evidence="2">Multi-pass membrane protein</topology>
    </subcellularLocation>
</comment>
<dbReference type="Gene3D" id="1.10.287.3510">
    <property type="match status" value="1"/>
</dbReference>
<evidence type="ECO:0000256" key="3">
    <source>
        <dbReference type="ARBA" id="ARBA00010519"/>
    </source>
</evidence>
<dbReference type="PANTHER" id="PTHR11434">
    <property type="entry name" value="NADH-UBIQUINONE OXIDOREDUCTASE SUBUNIT ND4L"/>
    <property type="match status" value="1"/>
</dbReference>
<evidence type="ECO:0000256" key="7">
    <source>
        <dbReference type="ARBA" id="ARBA00022967"/>
    </source>
</evidence>
<dbReference type="NCBIfam" id="NF004323">
    <property type="entry name" value="PRK05715.1-5"/>
    <property type="match status" value="1"/>
</dbReference>
<comment type="subunit">
    <text evidence="11">NDH-1 is composed of 14 different subunits. Subunits NuoA, H, J, K, L, M, N constitute the membrane sector of the complex.</text>
</comment>
<evidence type="ECO:0000256" key="6">
    <source>
        <dbReference type="ARBA" id="ARBA00022719"/>
    </source>
</evidence>
<keyword evidence="11" id="KW-1003">Cell membrane</keyword>
<dbReference type="GO" id="GO:0030964">
    <property type="term" value="C:NADH dehydrogenase complex"/>
    <property type="evidence" value="ECO:0007669"/>
    <property type="project" value="TreeGrafter"/>
</dbReference>
<feature type="transmembrane region" description="Helical" evidence="11">
    <location>
        <begin position="67"/>
        <end position="90"/>
    </location>
</feature>
<keyword evidence="8 11" id="KW-1133">Transmembrane helix</keyword>
<comment type="similarity">
    <text evidence="3 11">Belongs to the complex I subunit 4L family.</text>
</comment>
<comment type="catalytic activity">
    <reaction evidence="11">
        <text>a quinone + NADH + 5 H(+)(in) = a quinol + NAD(+) + 4 H(+)(out)</text>
        <dbReference type="Rhea" id="RHEA:57888"/>
        <dbReference type="ChEBI" id="CHEBI:15378"/>
        <dbReference type="ChEBI" id="CHEBI:24646"/>
        <dbReference type="ChEBI" id="CHEBI:57540"/>
        <dbReference type="ChEBI" id="CHEBI:57945"/>
        <dbReference type="ChEBI" id="CHEBI:132124"/>
    </reaction>
</comment>
<proteinExistence type="inferred from homology"/>
<dbReference type="GO" id="GO:0005886">
    <property type="term" value="C:plasma membrane"/>
    <property type="evidence" value="ECO:0007669"/>
    <property type="project" value="UniProtKB-SubCell"/>
</dbReference>
<evidence type="ECO:0000256" key="11">
    <source>
        <dbReference type="HAMAP-Rule" id="MF_01456"/>
    </source>
</evidence>
<dbReference type="InterPro" id="IPR039428">
    <property type="entry name" value="NUOK/Mnh_C1-like"/>
</dbReference>
<keyword evidence="10 11" id="KW-0472">Membrane</keyword>
<dbReference type="Pfam" id="PF00420">
    <property type="entry name" value="Oxidored_q2"/>
    <property type="match status" value="1"/>
</dbReference>
<keyword evidence="9 11" id="KW-0520">NAD</keyword>
<dbReference type="EC" id="7.1.1.-" evidence="11"/>
<keyword evidence="7 11" id="KW-1278">Translocase</keyword>
<evidence type="ECO:0000256" key="10">
    <source>
        <dbReference type="ARBA" id="ARBA00023136"/>
    </source>
</evidence>
<dbReference type="PANTHER" id="PTHR11434:SF21">
    <property type="entry name" value="NADH DEHYDROGENASE SUBUNIT 4L-RELATED"/>
    <property type="match status" value="1"/>
</dbReference>
<evidence type="ECO:0000313" key="13">
    <source>
        <dbReference type="Proteomes" id="UP000298058"/>
    </source>
</evidence>
<gene>
    <name evidence="11 12" type="primary">nuoK</name>
    <name evidence="12" type="ORF">EHS15_05535</name>
</gene>
<dbReference type="OrthoDB" id="9810120at2"/>
<keyword evidence="11" id="KW-0830">Ubiquinone</keyword>
<dbReference type="NCBIfam" id="NF004321">
    <property type="entry name" value="PRK05715.1-3"/>
    <property type="match status" value="1"/>
</dbReference>
<evidence type="ECO:0000256" key="4">
    <source>
        <dbReference type="ARBA" id="ARBA00022448"/>
    </source>
</evidence>
<keyword evidence="4 11" id="KW-0813">Transport</keyword>
<comment type="caution">
    <text evidence="12">The sequence shown here is derived from an EMBL/GenBank/DDBJ whole genome shotgun (WGS) entry which is preliminary data.</text>
</comment>
<dbReference type="FunFam" id="1.10.287.3510:FF:000001">
    <property type="entry name" value="NADH-quinone oxidoreductase subunit K"/>
    <property type="match status" value="1"/>
</dbReference>
<dbReference type="EMBL" id="RQHW01000016">
    <property type="protein sequence ID" value="TGN20154.1"/>
    <property type="molecule type" value="Genomic_DNA"/>
</dbReference>
<evidence type="ECO:0000256" key="8">
    <source>
        <dbReference type="ARBA" id="ARBA00022989"/>
    </source>
</evidence>
<dbReference type="Proteomes" id="UP000298058">
    <property type="component" value="Unassembled WGS sequence"/>
</dbReference>
<dbReference type="GO" id="GO:0048038">
    <property type="term" value="F:quinone binding"/>
    <property type="evidence" value="ECO:0007669"/>
    <property type="project" value="UniProtKB-KW"/>
</dbReference>
<evidence type="ECO:0000313" key="12">
    <source>
        <dbReference type="EMBL" id="TGN20154.1"/>
    </source>
</evidence>
<evidence type="ECO:0000256" key="9">
    <source>
        <dbReference type="ARBA" id="ARBA00023027"/>
    </source>
</evidence>
<comment type="function">
    <text evidence="1 11">NDH-1 shuttles electrons from NADH, via FMN and iron-sulfur (Fe-S) centers, to quinones in the respiratory chain. The immediate electron acceptor for the enzyme in this species is believed to be ubiquinone. Couples the redox reaction to proton translocation (for every two electrons transferred, four hydrogen ions are translocated across the cytoplasmic membrane), and thus conserves the redox energy in a proton gradient.</text>
</comment>
<name>A0A4R9M0B9_9LEPT</name>
<reference evidence="12" key="1">
    <citation type="journal article" date="2019" name="PLoS Negl. Trop. Dis.">
        <title>Revisiting the worldwide diversity of Leptospira species in the environment.</title>
        <authorList>
            <person name="Vincent A.T."/>
            <person name="Schiettekatte O."/>
            <person name="Bourhy P."/>
            <person name="Veyrier F.J."/>
            <person name="Picardeau M."/>
        </authorList>
    </citation>
    <scope>NUCLEOTIDE SEQUENCE [LARGE SCALE GENOMIC DNA]</scope>
    <source>
        <strain evidence="12">201300427</strain>
    </source>
</reference>
<keyword evidence="13" id="KW-1185">Reference proteome</keyword>
<dbReference type="AlphaFoldDB" id="A0A4R9M0B9"/>